<name>A0A0A1T453_9HYPO</name>
<dbReference type="Proteomes" id="UP000039046">
    <property type="component" value="Unassembled WGS sequence"/>
</dbReference>
<dbReference type="HOGENOM" id="CLU_035931_0_0_1"/>
<gene>
    <name evidence="1" type="ORF">VHEMI07653</name>
</gene>
<keyword evidence="2" id="KW-1185">Reference proteome</keyword>
<reference evidence="1 2" key="1">
    <citation type="journal article" date="2015" name="Genome Announc.">
        <title>Draft Genome Sequence and Gene Annotation of the Entomopathogenic Fungus Verticillium hemipterigenum.</title>
        <authorList>
            <person name="Horn F."/>
            <person name="Habel A."/>
            <person name="Scharf D.H."/>
            <person name="Dworschak J."/>
            <person name="Brakhage A.A."/>
            <person name="Guthke R."/>
            <person name="Hertweck C."/>
            <person name="Linde J."/>
        </authorList>
    </citation>
    <scope>NUCLEOTIDE SEQUENCE [LARGE SCALE GENOMIC DNA]</scope>
</reference>
<dbReference type="SUPFAM" id="SSF52047">
    <property type="entry name" value="RNI-like"/>
    <property type="match status" value="1"/>
</dbReference>
<evidence type="ECO:0000313" key="2">
    <source>
        <dbReference type="Proteomes" id="UP000039046"/>
    </source>
</evidence>
<evidence type="ECO:0000313" key="1">
    <source>
        <dbReference type="EMBL" id="CEJ91971.1"/>
    </source>
</evidence>
<dbReference type="Gene3D" id="3.80.10.10">
    <property type="entry name" value="Ribonuclease Inhibitor"/>
    <property type="match status" value="1"/>
</dbReference>
<dbReference type="EMBL" id="CDHN01000004">
    <property type="protein sequence ID" value="CEJ91971.1"/>
    <property type="molecule type" value="Genomic_DNA"/>
</dbReference>
<sequence length="522" mass="59570">MAVLYHDPYEQTRTLGNLCLVSRHIQSLAQGLLYHFPRIYSYAGFFRTIDSRPELANCVKVMTWVYREDVSRFLFPRRDIPGTVLTAREDIWYLRALAMQLKLQNTEVLEFAPIFIDYNENDEDMLDLFFKHEIFKAFDNLVTSIMLGLCSRLEFLSINLEDGQEALRLQSLPRKATRFQYLPGLIHQRPEGFPFLHTLVIQNTLHDDPNVLGIGSLSFLWKSLPSLQRLIFFRSSTEQYPGQVSPACNDQVDDAEESLRYLKELRFVRCSRYDYPLPLPAIANLVSKCTALELFTFSPVLVEGGTFPPSQLVDAISTTACTLRQLVINCPILDASAVDATRLVTDLRQFTQLQSLVLDQSVFCHHHHFPDSDASPECLTSMLPANIHTLTINIHYPCNPMVDLVALGASVSNGEFSFLRYLRVQVVFAEPSKDDPLDVTSTSYEQNPALLALGARLSDPEWSLLAYRKEIRQILSKAFETTNVVLDVDCFRGCLYQPVNADDWSPHRVSTRFSKNLIHEEE</sequence>
<accession>A0A0A1T453</accession>
<dbReference type="InterPro" id="IPR032675">
    <property type="entry name" value="LRR_dom_sf"/>
</dbReference>
<dbReference type="OrthoDB" id="2520703at2759"/>
<proteinExistence type="predicted"/>
<evidence type="ECO:0008006" key="3">
    <source>
        <dbReference type="Google" id="ProtNLM"/>
    </source>
</evidence>
<organism evidence="1 2">
    <name type="scientific">[Torrubiella] hemipterigena</name>
    <dbReference type="NCBI Taxonomy" id="1531966"/>
    <lineage>
        <taxon>Eukaryota</taxon>
        <taxon>Fungi</taxon>
        <taxon>Dikarya</taxon>
        <taxon>Ascomycota</taxon>
        <taxon>Pezizomycotina</taxon>
        <taxon>Sordariomycetes</taxon>
        <taxon>Hypocreomycetidae</taxon>
        <taxon>Hypocreales</taxon>
        <taxon>Clavicipitaceae</taxon>
        <taxon>Clavicipitaceae incertae sedis</taxon>
        <taxon>'Torrubiella' clade</taxon>
    </lineage>
</organism>
<dbReference type="AlphaFoldDB" id="A0A0A1T453"/>
<protein>
    <recommendedName>
        <fullName evidence="3">F-box domain-containing protein</fullName>
    </recommendedName>
</protein>